<keyword evidence="3" id="KW-1185">Reference proteome</keyword>
<accession>A0ABV4UGD2</accession>
<gene>
    <name evidence="2" type="ORF">ABCS64_09105</name>
</gene>
<dbReference type="EMBL" id="JBEUWX010000002">
    <property type="protein sequence ID" value="MFA9950469.1"/>
    <property type="molecule type" value="Genomic_DNA"/>
</dbReference>
<dbReference type="Pfam" id="PF01553">
    <property type="entry name" value="Acyltransferase"/>
    <property type="match status" value="1"/>
</dbReference>
<keyword evidence="2" id="KW-0012">Acyltransferase</keyword>
<name>A0ABV4UGD2_9RHOO</name>
<dbReference type="Proteomes" id="UP001574673">
    <property type="component" value="Unassembled WGS sequence"/>
</dbReference>
<reference evidence="3" key="1">
    <citation type="submission" date="2024-06" db="EMBL/GenBank/DDBJ databases">
        <title>Radixoralia hellwigii gen. nov., sp nov., isolated from a root canal in the human oral cavity.</title>
        <authorList>
            <person name="Bartsch S."/>
            <person name="Wittmer A."/>
            <person name="Schulz A.-K."/>
            <person name="Neumann-Schaal M."/>
            <person name="Wolf J."/>
            <person name="Gronow S."/>
            <person name="Tennert C."/>
            <person name="Haecker G."/>
            <person name="Cieplik F."/>
            <person name="Al-Ahmad A."/>
        </authorList>
    </citation>
    <scope>NUCLEOTIDE SEQUENCE [LARGE SCALE GENOMIC DNA]</scope>
    <source>
        <strain evidence="3">Wk13</strain>
    </source>
</reference>
<dbReference type="SUPFAM" id="SSF69593">
    <property type="entry name" value="Glycerol-3-phosphate (1)-acyltransferase"/>
    <property type="match status" value="1"/>
</dbReference>
<comment type="caution">
    <text evidence="2">The sequence shown here is derived from an EMBL/GenBank/DDBJ whole genome shotgun (WGS) entry which is preliminary data.</text>
</comment>
<dbReference type="RefSeq" id="WP_418891925.1">
    <property type="nucleotide sequence ID" value="NZ_JBEUWX010000002.1"/>
</dbReference>
<sequence length="103" mass="11525">MPPGCLIVANHISWFDIFAINALRPADFIAKSEVRRWPFIGWLSARNDTLFLHRGSRTHSRGNQSRDCHPASSQSRHCRFSGRHNIGRNTAARLSCCAAATGH</sequence>
<proteinExistence type="predicted"/>
<dbReference type="CDD" id="cd07989">
    <property type="entry name" value="LPLAT_AGPAT-like"/>
    <property type="match status" value="1"/>
</dbReference>
<keyword evidence="2" id="KW-0808">Transferase</keyword>
<dbReference type="GO" id="GO:0016746">
    <property type="term" value="F:acyltransferase activity"/>
    <property type="evidence" value="ECO:0007669"/>
    <property type="project" value="UniProtKB-KW"/>
</dbReference>
<feature type="domain" description="Phospholipid/glycerol acyltransferase" evidence="1">
    <location>
        <begin position="4"/>
        <end position="60"/>
    </location>
</feature>
<evidence type="ECO:0000313" key="3">
    <source>
        <dbReference type="Proteomes" id="UP001574673"/>
    </source>
</evidence>
<evidence type="ECO:0000313" key="2">
    <source>
        <dbReference type="EMBL" id="MFA9950469.1"/>
    </source>
</evidence>
<protein>
    <submittedName>
        <fullName evidence="2">Lysophospholipid acyltransferase family protein</fullName>
    </submittedName>
</protein>
<evidence type="ECO:0000259" key="1">
    <source>
        <dbReference type="Pfam" id="PF01553"/>
    </source>
</evidence>
<dbReference type="InterPro" id="IPR002123">
    <property type="entry name" value="Plipid/glycerol_acylTrfase"/>
</dbReference>
<organism evidence="2 3">
    <name type="scientific">Dentiradicibacter hellwigii</name>
    <dbReference type="NCBI Taxonomy" id="3149053"/>
    <lineage>
        <taxon>Bacteria</taxon>
        <taxon>Pseudomonadati</taxon>
        <taxon>Pseudomonadota</taxon>
        <taxon>Betaproteobacteria</taxon>
        <taxon>Rhodocyclales</taxon>
        <taxon>Rhodocyclaceae</taxon>
        <taxon>Dentiradicibacter</taxon>
    </lineage>
</organism>